<gene>
    <name evidence="1" type="ORF">SGL43_02814</name>
</gene>
<reference evidence="1" key="1">
    <citation type="submission" date="2022-03" db="EMBL/GenBank/DDBJ databases">
        <authorList>
            <person name="Leyn A S."/>
        </authorList>
    </citation>
    <scope>NUCLEOTIDE SEQUENCE</scope>
    <source>
        <strain evidence="1">Streptomyces globisporus 4-3</strain>
    </source>
</reference>
<sequence>MGVLPFLVPLGIRLNVTGEVGALCTPGRTVRRSAVGGSKDGCRITSSHG</sequence>
<proteinExistence type="predicted"/>
<evidence type="ECO:0000313" key="2">
    <source>
        <dbReference type="Proteomes" id="UP001154015"/>
    </source>
</evidence>
<name>A0ABN8UZU6_STRGL</name>
<comment type="caution">
    <text evidence="1">The sequence shown here is derived from an EMBL/GenBank/DDBJ whole genome shotgun (WGS) entry which is preliminary data.</text>
</comment>
<organism evidence="1 2">
    <name type="scientific">Streptomyces globisporus</name>
    <dbReference type="NCBI Taxonomy" id="1908"/>
    <lineage>
        <taxon>Bacteria</taxon>
        <taxon>Bacillati</taxon>
        <taxon>Actinomycetota</taxon>
        <taxon>Actinomycetes</taxon>
        <taxon>Kitasatosporales</taxon>
        <taxon>Streptomycetaceae</taxon>
        <taxon>Streptomyces</taxon>
    </lineage>
</organism>
<protein>
    <submittedName>
        <fullName evidence="1">Uncharacterized protein</fullName>
    </submittedName>
</protein>
<evidence type="ECO:0000313" key="1">
    <source>
        <dbReference type="EMBL" id="CAH9415795.1"/>
    </source>
</evidence>
<accession>A0ABN8UZU6</accession>
<dbReference type="EMBL" id="CAKXYP010000007">
    <property type="protein sequence ID" value="CAH9415795.1"/>
    <property type="molecule type" value="Genomic_DNA"/>
</dbReference>
<keyword evidence="2" id="KW-1185">Reference proteome</keyword>
<dbReference type="Proteomes" id="UP001154015">
    <property type="component" value="Unassembled WGS sequence"/>
</dbReference>